<dbReference type="InterPro" id="IPR006076">
    <property type="entry name" value="FAD-dep_OxRdtase"/>
</dbReference>
<dbReference type="GO" id="GO:0003884">
    <property type="term" value="F:D-amino-acid oxidase activity"/>
    <property type="evidence" value="ECO:0007669"/>
    <property type="project" value="InterPro"/>
</dbReference>
<feature type="domain" description="FAD dependent oxidoreductase" evidence="8">
    <location>
        <begin position="14"/>
        <end position="367"/>
    </location>
</feature>
<dbReference type="OMA" id="VTVCHNY"/>
<dbReference type="Pfam" id="PF01266">
    <property type="entry name" value="DAO"/>
    <property type="match status" value="1"/>
</dbReference>
<gene>
    <name evidence="9" type="ORF">RHOBADRAFT_41928</name>
</gene>
<feature type="binding site" evidence="6">
    <location>
        <position position="310"/>
    </location>
    <ligand>
        <name>D-dopa</name>
        <dbReference type="ChEBI" id="CHEBI:149689"/>
    </ligand>
</feature>
<evidence type="ECO:0000256" key="7">
    <source>
        <dbReference type="SAM" id="Phobius"/>
    </source>
</evidence>
<evidence type="ECO:0000256" key="3">
    <source>
        <dbReference type="ARBA" id="ARBA00022630"/>
    </source>
</evidence>
<keyword evidence="10" id="KW-1185">Reference proteome</keyword>
<dbReference type="EMBL" id="KQ474075">
    <property type="protein sequence ID" value="KPV76721.1"/>
    <property type="molecule type" value="Genomic_DNA"/>
</dbReference>
<keyword evidence="3" id="KW-0285">Flavoprotein</keyword>
<dbReference type="GO" id="GO:0071949">
    <property type="term" value="F:FAD binding"/>
    <property type="evidence" value="ECO:0007669"/>
    <property type="project" value="InterPro"/>
</dbReference>
<dbReference type="Gene3D" id="3.40.50.720">
    <property type="entry name" value="NAD(P)-binding Rossmann-like Domain"/>
    <property type="match status" value="1"/>
</dbReference>
<feature type="binding site" evidence="6">
    <location>
        <position position="352"/>
    </location>
    <ligand>
        <name>D-dopa</name>
        <dbReference type="ChEBI" id="CHEBI:149689"/>
    </ligand>
</feature>
<evidence type="ECO:0000259" key="8">
    <source>
        <dbReference type="Pfam" id="PF01266"/>
    </source>
</evidence>
<evidence type="ECO:0000256" key="2">
    <source>
        <dbReference type="ARBA" id="ARBA00006730"/>
    </source>
</evidence>
<evidence type="ECO:0000256" key="1">
    <source>
        <dbReference type="ARBA" id="ARBA00001974"/>
    </source>
</evidence>
<keyword evidence="7" id="KW-0472">Membrane</keyword>
<evidence type="ECO:0000256" key="4">
    <source>
        <dbReference type="ARBA" id="ARBA00022827"/>
    </source>
</evidence>
<dbReference type="GO" id="GO:0019478">
    <property type="term" value="P:D-amino acid catabolic process"/>
    <property type="evidence" value="ECO:0007669"/>
    <property type="project" value="TreeGrafter"/>
</dbReference>
<feature type="transmembrane region" description="Helical" evidence="7">
    <location>
        <begin position="12"/>
        <end position="31"/>
    </location>
</feature>
<dbReference type="AlphaFoldDB" id="A0A194SBD6"/>
<feature type="binding site" evidence="6">
    <location>
        <position position="169"/>
    </location>
    <ligand>
        <name>FAD</name>
        <dbReference type="ChEBI" id="CHEBI:57692"/>
    </ligand>
</feature>
<feature type="binding site" evidence="6">
    <location>
        <position position="243"/>
    </location>
    <ligand>
        <name>D-dopa</name>
        <dbReference type="ChEBI" id="CHEBI:149689"/>
    </ligand>
</feature>
<dbReference type="PANTHER" id="PTHR11530:SF11">
    <property type="entry name" value="D-ASPARTATE OXIDASE"/>
    <property type="match status" value="1"/>
</dbReference>
<dbReference type="SUPFAM" id="SSF54373">
    <property type="entry name" value="FAD-linked reductases, C-terminal domain"/>
    <property type="match status" value="1"/>
</dbReference>
<evidence type="ECO:0000313" key="9">
    <source>
        <dbReference type="EMBL" id="KPV76721.1"/>
    </source>
</evidence>
<keyword evidence="5" id="KW-0560">Oxidoreductase</keyword>
<dbReference type="Gene3D" id="3.30.9.10">
    <property type="entry name" value="D-Amino Acid Oxidase, subunit A, domain 2"/>
    <property type="match status" value="1"/>
</dbReference>
<dbReference type="SUPFAM" id="SSF51971">
    <property type="entry name" value="Nucleotide-binding domain"/>
    <property type="match status" value="1"/>
</dbReference>
<dbReference type="RefSeq" id="XP_018272770.1">
    <property type="nucleotide sequence ID" value="XM_018413979.1"/>
</dbReference>
<protein>
    <recommendedName>
        <fullName evidence="8">FAD dependent oxidoreductase domain-containing protein</fullName>
    </recommendedName>
</protein>
<dbReference type="InterPro" id="IPR006181">
    <property type="entry name" value="D-amino_acid_oxidase_CS"/>
</dbReference>
<dbReference type="InterPro" id="IPR023209">
    <property type="entry name" value="DAO"/>
</dbReference>
<comment type="similarity">
    <text evidence="2">Belongs to the DAMOX/DASOX family.</text>
</comment>
<keyword evidence="7" id="KW-1133">Transmembrane helix</keyword>
<dbReference type="GeneID" id="28974427"/>
<sequence length="390" mass="42224">MAAARSPHGLSSPVIIIGAGCIGLTTAVALLRRGFPVLVLAHHLPSDPLSPDYSSTAAGAHHLSFAASDDWRQRYLDVKTFDVLWSESDDRDEGLHKGVMRLTQTELYKGDLHLRLLEELPDFRIHDAATLPDGIEHAVSFSSVTIEPARYLDYLVRTVTSLGGTLQRVPRLDSLAQARSYAKSPLAIVNCTGLGARDLAETQDKTVVPVRGQVLRVRAPWIKTGWTRQVGALGGAEGGERTYVIPRASGDVILGGTRDADDWEREPRPETTADIVRRALEICPALAHPPHATEPFDVAGLVVSEVVGFRPTRADGIRLEAETVRLEGEDVGAQGQRQGEELTVVHNYGHGGYGWQCAWGCAEEAARIVGEEVRRKGVKGGPAVLLKAKL</sequence>
<dbReference type="PROSITE" id="PS00677">
    <property type="entry name" value="DAO"/>
    <property type="match status" value="1"/>
</dbReference>
<dbReference type="PANTHER" id="PTHR11530">
    <property type="entry name" value="D-AMINO ACID OXIDASE"/>
    <property type="match status" value="1"/>
</dbReference>
<dbReference type="STRING" id="578459.A0A194SBD6"/>
<dbReference type="GO" id="GO:0005737">
    <property type="term" value="C:cytoplasm"/>
    <property type="evidence" value="ECO:0007669"/>
    <property type="project" value="TreeGrafter"/>
</dbReference>
<evidence type="ECO:0000256" key="6">
    <source>
        <dbReference type="PIRSR" id="PIRSR000189-1"/>
    </source>
</evidence>
<dbReference type="OrthoDB" id="2015447at2759"/>
<proteinExistence type="inferred from homology"/>
<feature type="binding site" evidence="6">
    <location>
        <position position="192"/>
    </location>
    <ligand>
        <name>FAD</name>
        <dbReference type="ChEBI" id="CHEBI:57692"/>
    </ligand>
</feature>
<evidence type="ECO:0000256" key="5">
    <source>
        <dbReference type="ARBA" id="ARBA00023002"/>
    </source>
</evidence>
<keyword evidence="7" id="KW-0812">Transmembrane</keyword>
<name>A0A194SBD6_RHOGW</name>
<comment type="cofactor">
    <cofactor evidence="1 6">
        <name>FAD</name>
        <dbReference type="ChEBI" id="CHEBI:57692"/>
    </cofactor>
</comment>
<evidence type="ECO:0000313" key="10">
    <source>
        <dbReference type="Proteomes" id="UP000053890"/>
    </source>
</evidence>
<dbReference type="Proteomes" id="UP000053890">
    <property type="component" value="Unassembled WGS sequence"/>
</dbReference>
<reference evidence="9 10" key="1">
    <citation type="journal article" date="2015" name="Front. Microbiol.">
        <title>Genome sequence of the plant growth promoting endophytic yeast Rhodotorula graminis WP1.</title>
        <authorList>
            <person name="Firrincieli A."/>
            <person name="Otillar R."/>
            <person name="Salamov A."/>
            <person name="Schmutz J."/>
            <person name="Khan Z."/>
            <person name="Redman R.S."/>
            <person name="Fleck N.D."/>
            <person name="Lindquist E."/>
            <person name="Grigoriev I.V."/>
            <person name="Doty S.L."/>
        </authorList>
    </citation>
    <scope>NUCLEOTIDE SEQUENCE [LARGE SCALE GENOMIC DNA]</scope>
    <source>
        <strain evidence="9 10">WP1</strain>
    </source>
</reference>
<dbReference type="PROSITE" id="PS51257">
    <property type="entry name" value="PROKAR_LIPOPROTEIN"/>
    <property type="match status" value="1"/>
</dbReference>
<dbReference type="PIRSF" id="PIRSF000189">
    <property type="entry name" value="D-aa_oxidase"/>
    <property type="match status" value="1"/>
</dbReference>
<organism evidence="9 10">
    <name type="scientific">Rhodotorula graminis (strain WP1)</name>
    <dbReference type="NCBI Taxonomy" id="578459"/>
    <lineage>
        <taxon>Eukaryota</taxon>
        <taxon>Fungi</taxon>
        <taxon>Dikarya</taxon>
        <taxon>Basidiomycota</taxon>
        <taxon>Pucciniomycotina</taxon>
        <taxon>Microbotryomycetes</taxon>
        <taxon>Sporidiobolales</taxon>
        <taxon>Sporidiobolaceae</taxon>
        <taxon>Rhodotorula</taxon>
    </lineage>
</organism>
<accession>A0A194SBD6</accession>
<keyword evidence="4 6" id="KW-0274">FAD</keyword>